<dbReference type="InterPro" id="IPR001296">
    <property type="entry name" value="Glyco_trans_1"/>
</dbReference>
<keyword evidence="4" id="KW-1185">Reference proteome</keyword>
<dbReference type="PANTHER" id="PTHR45947:SF13">
    <property type="entry name" value="TRANSFERASE"/>
    <property type="match status" value="1"/>
</dbReference>
<dbReference type="GO" id="GO:0016757">
    <property type="term" value="F:glycosyltransferase activity"/>
    <property type="evidence" value="ECO:0007669"/>
    <property type="project" value="UniProtKB-KW"/>
</dbReference>
<dbReference type="InterPro" id="IPR050194">
    <property type="entry name" value="Glycosyltransferase_grp1"/>
</dbReference>
<gene>
    <name evidence="3" type="ORF">JWS04_04400</name>
</gene>
<evidence type="ECO:0000313" key="4">
    <source>
        <dbReference type="Proteomes" id="UP000669317"/>
    </source>
</evidence>
<evidence type="ECO:0000259" key="2">
    <source>
        <dbReference type="Pfam" id="PF13579"/>
    </source>
</evidence>
<feature type="domain" description="Glycosyltransferase subfamily 4-like N-terminal" evidence="2">
    <location>
        <begin position="14"/>
        <end position="199"/>
    </location>
</feature>
<reference evidence="3 4" key="1">
    <citation type="submission" date="2021-03" db="EMBL/GenBank/DDBJ databases">
        <title>Genome Sequence of Bradyrhizobium vignae strain ISRA400.</title>
        <authorList>
            <person name="Tisa L.S."/>
            <person name="Svistoonoff S."/>
            <person name="Hocher V."/>
            <person name="Fall S."/>
            <person name="Zaiya A."/>
            <person name="Naing D."/>
            <person name="Niang N."/>
            <person name="Diouf A."/>
            <person name="Dasylva M.C."/>
            <person name="Toure O."/>
            <person name="Gueye M."/>
            <person name="Gully D."/>
            <person name="Tisseyre P."/>
            <person name="Simpson S."/>
            <person name="Morris K."/>
            <person name="Thomas W.K."/>
        </authorList>
    </citation>
    <scope>NUCLEOTIDE SEQUENCE [LARGE SCALE GENOMIC DNA]</scope>
    <source>
        <strain evidence="3 4">ISRA400</strain>
    </source>
</reference>
<evidence type="ECO:0000259" key="1">
    <source>
        <dbReference type="Pfam" id="PF00534"/>
    </source>
</evidence>
<dbReference type="EC" id="2.4.-.-" evidence="3"/>
<dbReference type="EMBL" id="JAGIKT010000007">
    <property type="protein sequence ID" value="MBP0110349.1"/>
    <property type="molecule type" value="Genomic_DNA"/>
</dbReference>
<evidence type="ECO:0000313" key="3">
    <source>
        <dbReference type="EMBL" id="MBP0110349.1"/>
    </source>
</evidence>
<sequence length="391" mass="42856">MRILAVHNRYKERGGEDTVFEAEVELLRSAGHSVETLIATNDDIVGAIGRVRAAFGSVYNIRGRRRVANAISEAKPDIVHVHNFFPLLSPAIFDACQDAAVPAVLTLHNYRLACANALLLRNELPCEKCLVNGPLWSVAHACYRNSRAGSLAVSGMIAYHRFLGTWKHKVSRFIALTEFARSRFIAAGLPADKLAIKPNFIRQAPLPLTSARGRSAVFVGRLSREKGAHILLEAWRELDIPLTIVGEGPEGSALRAMNLPHVQFTGRVSHEKAMEIVSRTGVLIVPSIWYENLPMTLVEAKSLGVPAIVSRIGALPEIVADGVDGVLFNPGDSSDLARTVRKVFENQVSLVAMGRAARATYEERFTEPQCLRMLLGIYGDAISSYEAEQTR</sequence>
<dbReference type="RefSeq" id="WP_209294426.1">
    <property type="nucleotide sequence ID" value="NZ_JAGIKT010000007.1"/>
</dbReference>
<dbReference type="InterPro" id="IPR028098">
    <property type="entry name" value="Glyco_trans_4-like_N"/>
</dbReference>
<organism evidence="3 4">
    <name type="scientific">Bradyrhizobium vignae</name>
    <dbReference type="NCBI Taxonomy" id="1549949"/>
    <lineage>
        <taxon>Bacteria</taxon>
        <taxon>Pseudomonadati</taxon>
        <taxon>Pseudomonadota</taxon>
        <taxon>Alphaproteobacteria</taxon>
        <taxon>Hyphomicrobiales</taxon>
        <taxon>Nitrobacteraceae</taxon>
        <taxon>Bradyrhizobium</taxon>
    </lineage>
</organism>
<dbReference type="Proteomes" id="UP000669317">
    <property type="component" value="Unassembled WGS sequence"/>
</dbReference>
<dbReference type="Gene3D" id="3.40.50.2000">
    <property type="entry name" value="Glycogen Phosphorylase B"/>
    <property type="match status" value="2"/>
</dbReference>
<dbReference type="Pfam" id="PF13579">
    <property type="entry name" value="Glyco_trans_4_4"/>
    <property type="match status" value="1"/>
</dbReference>
<name>A0ABS3ZQB7_9BRAD</name>
<proteinExistence type="predicted"/>
<protein>
    <submittedName>
        <fullName evidence="3">Glycosyltransferase</fullName>
        <ecNumber evidence="3">2.4.-.-</ecNumber>
    </submittedName>
</protein>
<comment type="caution">
    <text evidence="3">The sequence shown here is derived from an EMBL/GenBank/DDBJ whole genome shotgun (WGS) entry which is preliminary data.</text>
</comment>
<dbReference type="PANTHER" id="PTHR45947">
    <property type="entry name" value="SULFOQUINOVOSYL TRANSFERASE SQD2"/>
    <property type="match status" value="1"/>
</dbReference>
<accession>A0ABS3ZQB7</accession>
<dbReference type="Pfam" id="PF00534">
    <property type="entry name" value="Glycos_transf_1"/>
    <property type="match status" value="1"/>
</dbReference>
<keyword evidence="3" id="KW-0808">Transferase</keyword>
<keyword evidence="3" id="KW-0328">Glycosyltransferase</keyword>
<dbReference type="SUPFAM" id="SSF53756">
    <property type="entry name" value="UDP-Glycosyltransferase/glycogen phosphorylase"/>
    <property type="match status" value="1"/>
</dbReference>
<feature type="domain" description="Glycosyl transferase family 1" evidence="1">
    <location>
        <begin position="216"/>
        <end position="359"/>
    </location>
</feature>